<protein>
    <submittedName>
        <fullName evidence="3">Carboxyl transferase</fullName>
    </submittedName>
</protein>
<dbReference type="Pfam" id="PF01039">
    <property type="entry name" value="Carboxyl_trans"/>
    <property type="match status" value="1"/>
</dbReference>
<keyword evidence="4" id="KW-1185">Reference proteome</keyword>
<dbReference type="Gene3D" id="3.90.226.10">
    <property type="entry name" value="2-enoyl-CoA Hydratase, Chain A, domain 1"/>
    <property type="match status" value="2"/>
</dbReference>
<dbReference type="PANTHER" id="PTHR43842">
    <property type="entry name" value="PROPIONYL-COA CARBOXYLASE BETA CHAIN"/>
    <property type="match status" value="1"/>
</dbReference>
<evidence type="ECO:0000313" key="4">
    <source>
        <dbReference type="Proteomes" id="UP000604730"/>
    </source>
</evidence>
<dbReference type="InterPro" id="IPR034733">
    <property type="entry name" value="AcCoA_carboxyl_beta"/>
</dbReference>
<accession>A0ABS1J151</accession>
<evidence type="ECO:0000313" key="3">
    <source>
        <dbReference type="EMBL" id="MBK5897293.1"/>
    </source>
</evidence>
<dbReference type="InterPro" id="IPR011762">
    <property type="entry name" value="COA_CT_N"/>
</dbReference>
<dbReference type="InterPro" id="IPR051047">
    <property type="entry name" value="AccD/PCCB"/>
</dbReference>
<dbReference type="Proteomes" id="UP000604730">
    <property type="component" value="Unassembled WGS sequence"/>
</dbReference>
<keyword evidence="3" id="KW-0808">Transferase</keyword>
<organism evidence="3 4">
    <name type="scientific">Catonella massiliensis</name>
    <dbReference type="NCBI Taxonomy" id="2799636"/>
    <lineage>
        <taxon>Bacteria</taxon>
        <taxon>Bacillati</taxon>
        <taxon>Bacillota</taxon>
        <taxon>Clostridia</taxon>
        <taxon>Lachnospirales</taxon>
        <taxon>Lachnospiraceae</taxon>
        <taxon>Catonella</taxon>
    </lineage>
</organism>
<dbReference type="SUPFAM" id="SSF52096">
    <property type="entry name" value="ClpP/crotonase"/>
    <property type="match status" value="2"/>
</dbReference>
<dbReference type="GO" id="GO:0016740">
    <property type="term" value="F:transferase activity"/>
    <property type="evidence" value="ECO:0007669"/>
    <property type="project" value="UniProtKB-KW"/>
</dbReference>
<reference evidence="3 4" key="1">
    <citation type="submission" date="2021-01" db="EMBL/GenBank/DDBJ databases">
        <title>Isolation and description of Catonella massiliensis sp. nov., a novel Catonella species, isolated from a stable periodontitis subject.</title>
        <authorList>
            <person name="Antezack A."/>
            <person name="Boxberger M."/>
            <person name="La Scola B."/>
            <person name="Monnet-Corti V."/>
        </authorList>
    </citation>
    <scope>NUCLEOTIDE SEQUENCE [LARGE SCALE GENOMIC DNA]</scope>
    <source>
        <strain evidence="3 4">Marseille-Q4567</strain>
    </source>
</reference>
<evidence type="ECO:0000259" key="1">
    <source>
        <dbReference type="PROSITE" id="PS50980"/>
    </source>
</evidence>
<dbReference type="PROSITE" id="PS50989">
    <property type="entry name" value="COA_CT_CTER"/>
    <property type="match status" value="1"/>
</dbReference>
<feature type="domain" description="CoA carboxyltransferase C-terminal" evidence="2">
    <location>
        <begin position="231"/>
        <end position="478"/>
    </location>
</feature>
<comment type="caution">
    <text evidence="3">The sequence shown here is derived from an EMBL/GenBank/DDBJ whole genome shotgun (WGS) entry which is preliminary data.</text>
</comment>
<sequence length="478" mass="50628">MGNAVVLSARDRILSLLDENSFVEIGALVTKRSTDFNLSEKEVPGDGVIAGYGLIDGSLVYVYSQDKDALGGTMGEMHARQIVNVYDLATKVGVPVVAITDCAGMRLEESTDALDAFGKVYARQVLASGVIPTVTVILGTCGGGSAISAAISDFVIMTRDNAKLFVNSPNAVDNNYTAKCNTAGAAFQAESGNVDIVAEDDVEALAKARELISVLPSNNENTGVICECDDDLNRVTAGLGTHVKDTAAALREISDNNWFLELKADCAKEMVIGFIRLNGAIVGAVANRSEILGEDGKAAKKFDSVLTMAGAYKAAHFVEFCDSFSIPVLTLTSVTGFASSVGEERSIARALSQLTAAFANATVPKVNLIVGKAYGSAYITMNSKHIGADLVFAYSDAEIGMMDAKLAAEIIYDGKDAATISEKAGEYAALQNNPVSAAKRGFVDSIIEPAATRKQLVYAFEMLYTKREFRPNKKHSTI</sequence>
<dbReference type="RefSeq" id="WP_208428787.1">
    <property type="nucleotide sequence ID" value="NZ_JAEPRJ010000001.1"/>
</dbReference>
<proteinExistence type="predicted"/>
<feature type="domain" description="CoA carboxyltransferase N-terminal" evidence="1">
    <location>
        <begin position="1"/>
        <end position="227"/>
    </location>
</feature>
<name>A0ABS1J151_9FIRM</name>
<gene>
    <name evidence="3" type="ORF">JJN12_05750</name>
</gene>
<evidence type="ECO:0000259" key="2">
    <source>
        <dbReference type="PROSITE" id="PS50989"/>
    </source>
</evidence>
<dbReference type="PROSITE" id="PS50980">
    <property type="entry name" value="COA_CT_NTER"/>
    <property type="match status" value="1"/>
</dbReference>
<dbReference type="InterPro" id="IPR011763">
    <property type="entry name" value="COA_CT_C"/>
</dbReference>
<dbReference type="PANTHER" id="PTHR43842:SF2">
    <property type="entry name" value="PROPIONYL-COA CARBOXYLASE BETA CHAIN, MITOCHONDRIAL"/>
    <property type="match status" value="1"/>
</dbReference>
<dbReference type="InterPro" id="IPR029045">
    <property type="entry name" value="ClpP/crotonase-like_dom_sf"/>
</dbReference>
<dbReference type="EMBL" id="JAEPRJ010000001">
    <property type="protein sequence ID" value="MBK5897293.1"/>
    <property type="molecule type" value="Genomic_DNA"/>
</dbReference>